<dbReference type="AlphaFoldDB" id="A0A0B7N7Z9"/>
<evidence type="ECO:0000256" key="12">
    <source>
        <dbReference type="ARBA" id="ARBA00023134"/>
    </source>
</evidence>
<dbReference type="Pfam" id="PF00763">
    <property type="entry name" value="THF_DHG_CYH"/>
    <property type="match status" value="1"/>
</dbReference>
<dbReference type="Gene3D" id="3.40.50.720">
    <property type="entry name" value="NAD(P)-binding Rossmann-like Domain"/>
    <property type="match status" value="1"/>
</dbReference>
<accession>A0A0B7N7Z9</accession>
<dbReference type="GO" id="GO:0007020">
    <property type="term" value="P:microtubule nucleation"/>
    <property type="evidence" value="ECO:0007669"/>
    <property type="project" value="InterPro"/>
</dbReference>
<evidence type="ECO:0000256" key="16">
    <source>
        <dbReference type="ARBA" id="ARBA00053076"/>
    </source>
</evidence>
<dbReference type="InterPro" id="IPR036291">
    <property type="entry name" value="NAD(P)-bd_dom_sf"/>
</dbReference>
<dbReference type="Pfam" id="PF03953">
    <property type="entry name" value="Tubulin_C"/>
    <property type="match status" value="1"/>
</dbReference>
<keyword evidence="23" id="KW-1185">Reference proteome</keyword>
<dbReference type="GO" id="GO:0000930">
    <property type="term" value="C:gamma-tubulin complex"/>
    <property type="evidence" value="ECO:0007669"/>
    <property type="project" value="InterPro"/>
</dbReference>
<dbReference type="InterPro" id="IPR020630">
    <property type="entry name" value="THF_DH/CycHdrlase_cat_dom"/>
</dbReference>
<protein>
    <recommendedName>
        <fullName evidence="19">Methylenetetrahydrofolate dehydrogenase [NAD(+)]</fullName>
        <ecNumber evidence="18">1.5.1.15</ecNumber>
    </recommendedName>
    <alternativeName>
        <fullName evidence="15">Gamma-tubulin</fullName>
    </alternativeName>
    <alternativeName>
        <fullName evidence="5">Tubulin gamma chain</fullName>
    </alternativeName>
</protein>
<evidence type="ECO:0000256" key="9">
    <source>
        <dbReference type="ARBA" id="ARBA00022741"/>
    </source>
</evidence>
<dbReference type="GO" id="GO:0005874">
    <property type="term" value="C:microtubule"/>
    <property type="evidence" value="ECO:0007669"/>
    <property type="project" value="UniProtKB-KW"/>
</dbReference>
<dbReference type="InterPro" id="IPR008280">
    <property type="entry name" value="Tub_FtsZ_C"/>
</dbReference>
<evidence type="ECO:0000259" key="21">
    <source>
        <dbReference type="SMART" id="SM00865"/>
    </source>
</evidence>
<keyword evidence="13" id="KW-0206">Cytoskeleton</keyword>
<dbReference type="SUPFAM" id="SSF55307">
    <property type="entry name" value="Tubulin C-terminal domain-like"/>
    <property type="match status" value="1"/>
</dbReference>
<dbReference type="InterPro" id="IPR023123">
    <property type="entry name" value="Tubulin_C"/>
</dbReference>
<dbReference type="GO" id="GO:0006730">
    <property type="term" value="P:one-carbon metabolic process"/>
    <property type="evidence" value="ECO:0007669"/>
    <property type="project" value="UniProtKB-KW"/>
</dbReference>
<dbReference type="GO" id="GO:0005634">
    <property type="term" value="C:nucleus"/>
    <property type="evidence" value="ECO:0007669"/>
    <property type="project" value="UniProtKB-SubCell"/>
</dbReference>
<dbReference type="InterPro" id="IPR000217">
    <property type="entry name" value="Tubulin"/>
</dbReference>
<dbReference type="InterPro" id="IPR037103">
    <property type="entry name" value="Tubulin/FtsZ-like_C"/>
</dbReference>
<dbReference type="STRING" id="35722.A0A0B7N7Z9"/>
<dbReference type="PANTHER" id="PTHR11588">
    <property type="entry name" value="TUBULIN"/>
    <property type="match status" value="1"/>
</dbReference>
<dbReference type="GO" id="GO:0004488">
    <property type="term" value="F:methylenetetrahydrofolate dehydrogenase (NADP+) activity"/>
    <property type="evidence" value="ECO:0007669"/>
    <property type="project" value="InterPro"/>
</dbReference>
<dbReference type="PROSITE" id="PS00227">
    <property type="entry name" value="TUBULIN"/>
    <property type="match status" value="1"/>
</dbReference>
<dbReference type="SMART" id="SM00865">
    <property type="entry name" value="Tubulin_C"/>
    <property type="match status" value="1"/>
</dbReference>
<dbReference type="EC" id="1.5.1.15" evidence="18"/>
<dbReference type="FunFam" id="3.40.50.10860:FF:000012">
    <property type="entry name" value="Methylenetetrahydrofolate dehydrogenase [NAD(+)]"/>
    <property type="match status" value="1"/>
</dbReference>
<dbReference type="FunFam" id="3.40.50.720:FF:000255">
    <property type="entry name" value="Methylenetetrahydrofolate dehydrogenase"/>
    <property type="match status" value="1"/>
</dbReference>
<dbReference type="InterPro" id="IPR020631">
    <property type="entry name" value="THF_DH/CycHdrlase_NAD-bd_dom"/>
</dbReference>
<sequence>MSCKTVLASKVSASFRDQIKKDIKERNIRPKLVGFLANEDPAAIKYAEWTAKTCAETGVDFELRKVNKLELEGKITEANEDKSVNGIMVYYPVFGGKQDLYLQSCVSELKDVEGLCHKFVHNVYHNIRFMDDTETMKCIIPCTPLACVKILEYIGVYNPVIPYGNRLYGRTIAVINRSEIVGRPLAAMLANDGAKVYSVDVNGIQVFTRGTGIKLARHQVEDTNDTVEDVIPLCDVVITGVPTPKYKMPTSLLKDGVVAINFSSSANFEDDIKTKASIYVPSVGKVTVAMLERNLLRLHDYQNNLTEESKNYILLIVHLTVGSEFWRQICSEHGISNDGTLEEFATEGGDRKDVFFYQADDEHYIPRALLLDLEPRVIDNIKSSAFANLYNPENIFTSKDGGGAGNIWPNGYTQAEKMSEDIMDMVDREADNSDSLEGFMLLHSIAGGTGSGLGSFLLEKLNDRYPKKLIQTYSVFPDSIEVSDTVVQPYNSMLALKRLTNNADSVVVLDNAALSRIAIDRLHIQQPTFEQTNQLVSTVMSASTSTLRYPGYMNNDLVSIVASLIPTPRCHFLTTAYTPFSSEQVEKAKSIRKTTVLDVMRRLLQPKNRMVSTMPSKRSCYISVLDIIQGEADPTDVHKSLLRIRERRLASFIPWGPASIQVALSKKSPYVQTPHRVSGLMLANHTSIASLFRRTCDQYDKLRKRNAFLEQYRKHAAFADDLEEFDDSRRVVQELIDEYEACETPDYVNYGLKDTPMETL</sequence>
<evidence type="ECO:0000256" key="13">
    <source>
        <dbReference type="ARBA" id="ARBA00023212"/>
    </source>
</evidence>
<evidence type="ECO:0000256" key="15">
    <source>
        <dbReference type="ARBA" id="ARBA00033229"/>
    </source>
</evidence>
<comment type="subunit">
    <text evidence="4">Homodimer.</text>
</comment>
<keyword evidence="7" id="KW-0554">One-carbon metabolism</keyword>
<dbReference type="Gene3D" id="1.10.287.600">
    <property type="entry name" value="Helix hairpin bin"/>
    <property type="match status" value="1"/>
</dbReference>
<dbReference type="InterPro" id="IPR017975">
    <property type="entry name" value="Tubulin_CS"/>
</dbReference>
<dbReference type="EMBL" id="LN725636">
    <property type="protein sequence ID" value="CEP11124.1"/>
    <property type="molecule type" value="Genomic_DNA"/>
</dbReference>
<evidence type="ECO:0000256" key="3">
    <source>
        <dbReference type="ARBA" id="ARBA00009636"/>
    </source>
</evidence>
<evidence type="ECO:0000259" key="20">
    <source>
        <dbReference type="SMART" id="SM00864"/>
    </source>
</evidence>
<feature type="domain" description="Tubulin/FtsZ 2-layer sandwich" evidence="21">
    <location>
        <begin position="553"/>
        <end position="697"/>
    </location>
</feature>
<dbReference type="Gene3D" id="3.40.50.1440">
    <property type="entry name" value="Tubulin/FtsZ, GTPase domain"/>
    <property type="match status" value="1"/>
</dbReference>
<keyword evidence="6" id="KW-0963">Cytoplasm</keyword>
<dbReference type="OrthoDB" id="10249382at2759"/>
<dbReference type="InterPro" id="IPR036525">
    <property type="entry name" value="Tubulin/FtsZ_GTPase_sf"/>
</dbReference>
<dbReference type="InterPro" id="IPR003008">
    <property type="entry name" value="Tubulin_FtsZ_GTPase"/>
</dbReference>
<comment type="similarity">
    <text evidence="3">Belongs to the tubulin family.</text>
</comment>
<dbReference type="InterPro" id="IPR002454">
    <property type="entry name" value="Gamma_tubulin"/>
</dbReference>
<dbReference type="CDD" id="cd02188">
    <property type="entry name" value="gamma_tubulin"/>
    <property type="match status" value="1"/>
</dbReference>
<evidence type="ECO:0000313" key="22">
    <source>
        <dbReference type="EMBL" id="CEP11124.1"/>
    </source>
</evidence>
<evidence type="ECO:0000256" key="8">
    <source>
        <dbReference type="ARBA" id="ARBA00022701"/>
    </source>
</evidence>
<dbReference type="GO" id="GO:0005816">
    <property type="term" value="C:spindle pole body"/>
    <property type="evidence" value="ECO:0007669"/>
    <property type="project" value="UniProtKB-SubCell"/>
</dbReference>
<evidence type="ECO:0000256" key="6">
    <source>
        <dbReference type="ARBA" id="ARBA00022490"/>
    </source>
</evidence>
<gene>
    <name evidence="22" type="primary">PARPA_04925.1 scaffold 15694</name>
</gene>
<evidence type="ECO:0000256" key="10">
    <source>
        <dbReference type="ARBA" id="ARBA00023002"/>
    </source>
</evidence>
<dbReference type="CDD" id="cd01079">
    <property type="entry name" value="NAD_bind_m-THF_DH"/>
    <property type="match status" value="1"/>
</dbReference>
<comment type="similarity">
    <text evidence="17">Belongs to the tetrahydrofolate dehydrogenase/cyclohydrolase family.</text>
</comment>
<dbReference type="FunFam" id="1.10.287.600:FF:000004">
    <property type="entry name" value="Tubulin gamma chain"/>
    <property type="match status" value="1"/>
</dbReference>
<evidence type="ECO:0000256" key="17">
    <source>
        <dbReference type="ARBA" id="ARBA00061364"/>
    </source>
</evidence>
<comment type="subcellular location">
    <subcellularLocation>
        <location evidence="2">Cytoplasm</location>
        <location evidence="2">Cytoskeleton</location>
        <location evidence="2">Microtubule organizing center</location>
        <location evidence="2">Spindle pole body</location>
    </subcellularLocation>
    <subcellularLocation>
        <location evidence="1">Nucleus</location>
    </subcellularLocation>
</comment>
<dbReference type="PRINTS" id="PR01161">
    <property type="entry name" value="TUBULIN"/>
</dbReference>
<dbReference type="GO" id="GO:0004487">
    <property type="term" value="F:methylenetetrahydrofolate dehydrogenase (NAD+) activity"/>
    <property type="evidence" value="ECO:0007669"/>
    <property type="project" value="UniProtKB-EC"/>
</dbReference>
<evidence type="ECO:0000313" key="23">
    <source>
        <dbReference type="Proteomes" id="UP000054107"/>
    </source>
</evidence>
<dbReference type="InterPro" id="IPR035812">
    <property type="entry name" value="m-THF_DH_NAD-bd"/>
</dbReference>
<name>A0A0B7N7Z9_9FUNG</name>
<dbReference type="GO" id="GO:0031122">
    <property type="term" value="P:cytoplasmic microtubule organization"/>
    <property type="evidence" value="ECO:0007669"/>
    <property type="project" value="InterPro"/>
</dbReference>
<evidence type="ECO:0000256" key="19">
    <source>
        <dbReference type="ARBA" id="ARBA00074830"/>
    </source>
</evidence>
<keyword evidence="10" id="KW-0560">Oxidoreductase</keyword>
<feature type="domain" description="Tubulin/FtsZ GTPase" evidence="20">
    <location>
        <begin position="352"/>
        <end position="551"/>
    </location>
</feature>
<dbReference type="PRINTS" id="PR01164">
    <property type="entry name" value="GAMMATUBULIN"/>
</dbReference>
<dbReference type="SMART" id="SM00864">
    <property type="entry name" value="Tubulin"/>
    <property type="match status" value="1"/>
</dbReference>
<dbReference type="Proteomes" id="UP000054107">
    <property type="component" value="Unassembled WGS sequence"/>
</dbReference>
<keyword evidence="12" id="KW-0342">GTP-binding</keyword>
<dbReference type="InterPro" id="IPR046346">
    <property type="entry name" value="Aminoacid_DH-like_N_sf"/>
</dbReference>
<keyword evidence="8" id="KW-0493">Microtubule</keyword>
<dbReference type="SUPFAM" id="SSF53223">
    <property type="entry name" value="Aminoacid dehydrogenase-like, N-terminal domain"/>
    <property type="match status" value="1"/>
</dbReference>
<comment type="function">
    <text evidence="16">Catalyzes oxidation of cytoplasmic one-carbon units for purine biosynthesis.</text>
</comment>
<dbReference type="Pfam" id="PF00091">
    <property type="entry name" value="Tubulin"/>
    <property type="match status" value="1"/>
</dbReference>
<dbReference type="SUPFAM" id="SSF51735">
    <property type="entry name" value="NAD(P)-binding Rossmann-fold domains"/>
    <property type="match status" value="1"/>
</dbReference>
<keyword evidence="9" id="KW-0547">Nucleotide-binding</keyword>
<evidence type="ECO:0000256" key="11">
    <source>
        <dbReference type="ARBA" id="ARBA00023027"/>
    </source>
</evidence>
<evidence type="ECO:0000256" key="4">
    <source>
        <dbReference type="ARBA" id="ARBA00011738"/>
    </source>
</evidence>
<dbReference type="FunFam" id="3.30.1330.20:FF:000003">
    <property type="entry name" value="Tubulin gamma chain"/>
    <property type="match status" value="1"/>
</dbReference>
<organism evidence="22 23">
    <name type="scientific">Parasitella parasitica</name>
    <dbReference type="NCBI Taxonomy" id="35722"/>
    <lineage>
        <taxon>Eukaryota</taxon>
        <taxon>Fungi</taxon>
        <taxon>Fungi incertae sedis</taxon>
        <taxon>Mucoromycota</taxon>
        <taxon>Mucoromycotina</taxon>
        <taxon>Mucoromycetes</taxon>
        <taxon>Mucorales</taxon>
        <taxon>Mucorineae</taxon>
        <taxon>Mucoraceae</taxon>
        <taxon>Parasitella</taxon>
    </lineage>
</organism>
<keyword evidence="14" id="KW-0539">Nucleus</keyword>
<reference evidence="22 23" key="1">
    <citation type="submission" date="2014-09" db="EMBL/GenBank/DDBJ databases">
        <authorList>
            <person name="Ellenberger Sabrina"/>
        </authorList>
    </citation>
    <scope>NUCLEOTIDE SEQUENCE [LARGE SCALE GENOMIC DNA]</scope>
    <source>
        <strain evidence="22 23">CBS 412.66</strain>
    </source>
</reference>
<dbReference type="InterPro" id="IPR018316">
    <property type="entry name" value="Tubulin/FtsZ_2-layer-sand-dom"/>
</dbReference>
<dbReference type="Gene3D" id="3.30.1330.20">
    <property type="entry name" value="Tubulin/FtsZ, C-terminal domain"/>
    <property type="match status" value="1"/>
</dbReference>
<dbReference type="SUPFAM" id="SSF52490">
    <property type="entry name" value="Tubulin nucleotide-binding domain-like"/>
    <property type="match status" value="1"/>
</dbReference>
<evidence type="ECO:0000256" key="7">
    <source>
        <dbReference type="ARBA" id="ARBA00022563"/>
    </source>
</evidence>
<dbReference type="GO" id="GO:0005525">
    <property type="term" value="F:GTP binding"/>
    <property type="evidence" value="ECO:0007669"/>
    <property type="project" value="UniProtKB-KW"/>
</dbReference>
<keyword evidence="11" id="KW-0520">NAD</keyword>
<evidence type="ECO:0000256" key="14">
    <source>
        <dbReference type="ARBA" id="ARBA00023242"/>
    </source>
</evidence>
<evidence type="ECO:0000256" key="18">
    <source>
        <dbReference type="ARBA" id="ARBA00066980"/>
    </source>
</evidence>
<dbReference type="FunFam" id="3.40.50.1440:FF:000010">
    <property type="entry name" value="Tubulin gamma chain"/>
    <property type="match status" value="1"/>
</dbReference>
<dbReference type="Pfam" id="PF02882">
    <property type="entry name" value="THF_DHG_CYH_C"/>
    <property type="match status" value="1"/>
</dbReference>
<dbReference type="Gene3D" id="3.40.50.10860">
    <property type="entry name" value="Leucine Dehydrogenase, chain A, domain 1"/>
    <property type="match status" value="1"/>
</dbReference>
<evidence type="ECO:0000256" key="1">
    <source>
        <dbReference type="ARBA" id="ARBA00004123"/>
    </source>
</evidence>
<proteinExistence type="inferred from homology"/>
<evidence type="ECO:0000256" key="5">
    <source>
        <dbReference type="ARBA" id="ARBA00018848"/>
    </source>
</evidence>
<evidence type="ECO:0000256" key="2">
    <source>
        <dbReference type="ARBA" id="ARBA00004317"/>
    </source>
</evidence>